<evidence type="ECO:0000256" key="1">
    <source>
        <dbReference type="SAM" id="MobiDB-lite"/>
    </source>
</evidence>
<accession>A0A2P5WTN1</accession>
<dbReference type="OrthoDB" id="999645at2759"/>
<protein>
    <submittedName>
        <fullName evidence="2">Uncharacterized protein</fullName>
    </submittedName>
</protein>
<reference evidence="2 3" key="1">
    <citation type="submission" date="2015-01" db="EMBL/GenBank/DDBJ databases">
        <title>Genome of allotetraploid Gossypium barbadense reveals genomic plasticity and fiber elongation in cotton evolution.</title>
        <authorList>
            <person name="Chen X."/>
            <person name="Liu X."/>
            <person name="Zhao B."/>
            <person name="Zheng H."/>
            <person name="Hu Y."/>
            <person name="Lu G."/>
            <person name="Yang C."/>
            <person name="Chen J."/>
            <person name="Shan C."/>
            <person name="Zhang L."/>
            <person name="Zhou Y."/>
            <person name="Wang L."/>
            <person name="Guo W."/>
            <person name="Bai Y."/>
            <person name="Ruan J."/>
            <person name="Shangguan X."/>
            <person name="Mao Y."/>
            <person name="Jiang J."/>
            <person name="Zhu Y."/>
            <person name="Lei J."/>
            <person name="Kang H."/>
            <person name="Chen S."/>
            <person name="He X."/>
            <person name="Wang R."/>
            <person name="Wang Y."/>
            <person name="Chen J."/>
            <person name="Wang L."/>
            <person name="Yu S."/>
            <person name="Wang B."/>
            <person name="Wei J."/>
            <person name="Song S."/>
            <person name="Lu X."/>
            <person name="Gao Z."/>
            <person name="Gu W."/>
            <person name="Deng X."/>
            <person name="Ma D."/>
            <person name="Wang S."/>
            <person name="Liang W."/>
            <person name="Fang L."/>
            <person name="Cai C."/>
            <person name="Zhu X."/>
            <person name="Zhou B."/>
            <person name="Zhang Y."/>
            <person name="Chen Z."/>
            <person name="Xu S."/>
            <person name="Zhu R."/>
            <person name="Wang S."/>
            <person name="Zhang T."/>
            <person name="Zhao G."/>
        </authorList>
    </citation>
    <scope>NUCLEOTIDE SEQUENCE [LARGE SCALE GENOMIC DNA]</scope>
    <source>
        <strain evidence="3">cv. Xinhai21</strain>
        <tissue evidence="2">Leaf</tissue>
    </source>
</reference>
<proteinExistence type="predicted"/>
<organism evidence="2 3">
    <name type="scientific">Gossypium barbadense</name>
    <name type="common">Sea Island cotton</name>
    <name type="synonym">Hibiscus barbadensis</name>
    <dbReference type="NCBI Taxonomy" id="3634"/>
    <lineage>
        <taxon>Eukaryota</taxon>
        <taxon>Viridiplantae</taxon>
        <taxon>Streptophyta</taxon>
        <taxon>Embryophyta</taxon>
        <taxon>Tracheophyta</taxon>
        <taxon>Spermatophyta</taxon>
        <taxon>Magnoliopsida</taxon>
        <taxon>eudicotyledons</taxon>
        <taxon>Gunneridae</taxon>
        <taxon>Pentapetalae</taxon>
        <taxon>rosids</taxon>
        <taxon>malvids</taxon>
        <taxon>Malvales</taxon>
        <taxon>Malvaceae</taxon>
        <taxon>Malvoideae</taxon>
        <taxon>Gossypium</taxon>
    </lineage>
</organism>
<sequence>MEIERFFLQMSGGSFIQEHGFYDYLKYRENCKQKGERITYGIIRGKEVLVTPQDICWYYNAPYYTHGHLETLDLFTFEDFDMEGIIVYLTVRHGEWTHQVDFEVPLKLNTTIMFRMTNMWMQFIFTRLAPTYNAFFITAYQMATRFIRRCSSADDTESKNGWPTPTPFPDMFGSTSLLGEEGPDDDEDKEE</sequence>
<evidence type="ECO:0000313" key="3">
    <source>
        <dbReference type="Proteomes" id="UP000239757"/>
    </source>
</evidence>
<evidence type="ECO:0000313" key="2">
    <source>
        <dbReference type="EMBL" id="PPR94452.1"/>
    </source>
</evidence>
<dbReference type="AlphaFoldDB" id="A0A2P5WTN1"/>
<dbReference type="EMBL" id="KZ666522">
    <property type="protein sequence ID" value="PPR94452.1"/>
    <property type="molecule type" value="Genomic_DNA"/>
</dbReference>
<name>A0A2P5WTN1_GOSBA</name>
<feature type="compositionally biased region" description="Acidic residues" evidence="1">
    <location>
        <begin position="181"/>
        <end position="191"/>
    </location>
</feature>
<gene>
    <name evidence="2" type="ORF">GOBAR_AA26217</name>
</gene>
<dbReference type="Proteomes" id="UP000239757">
    <property type="component" value="Unassembled WGS sequence"/>
</dbReference>
<feature type="region of interest" description="Disordered" evidence="1">
    <location>
        <begin position="154"/>
        <end position="191"/>
    </location>
</feature>